<comment type="caution">
    <text evidence="2">The sequence shown here is derived from an EMBL/GenBank/DDBJ whole genome shotgun (WGS) entry which is preliminary data.</text>
</comment>
<protein>
    <submittedName>
        <fullName evidence="2">Endonuclease</fullName>
    </submittedName>
</protein>
<evidence type="ECO:0000313" key="2">
    <source>
        <dbReference type="EMBL" id="KIU09837.1"/>
    </source>
</evidence>
<keyword evidence="2" id="KW-0378">Hydrolase</keyword>
<dbReference type="EMBL" id="JXBC01000007">
    <property type="protein sequence ID" value="KIU09837.1"/>
    <property type="molecule type" value="Genomic_DNA"/>
</dbReference>
<evidence type="ECO:0000313" key="3">
    <source>
        <dbReference type="Proteomes" id="UP000032247"/>
    </source>
</evidence>
<organism evidence="2 3">
    <name type="scientific">Bacillus subtilis</name>
    <dbReference type="NCBI Taxonomy" id="1423"/>
    <lineage>
        <taxon>Bacteria</taxon>
        <taxon>Bacillati</taxon>
        <taxon>Bacillota</taxon>
        <taxon>Bacilli</taxon>
        <taxon>Bacillales</taxon>
        <taxon>Bacillaceae</taxon>
        <taxon>Bacillus</taxon>
    </lineage>
</organism>
<gene>
    <name evidence="2" type="ORF">SC09_contig10orf00006</name>
</gene>
<evidence type="ECO:0000256" key="1">
    <source>
        <dbReference type="SAM" id="MobiDB-lite"/>
    </source>
</evidence>
<accession>A0A0D1KUB7</accession>
<sequence>MKKILSVVILVIIGIIFSNSKFPVTSILHDIKNVSTQDHSSKSSLNKSTDNTNADEVIYFPSDKYPETAKHISDAIAKGESEVCTIDREGAEENRNQSLKDVPTKKGYDRDEWPMAFCAEGGEGADIEYISPSDNRGAGSWVSHKLSDYPDGTRVLFTIK</sequence>
<proteinExistence type="predicted"/>
<reference evidence="2 3" key="1">
    <citation type="submission" date="2014-12" db="EMBL/GenBank/DDBJ databases">
        <title>Comparative genome analysis of Bacillus coagulans HM-08, Clostridium butyricum HM-68, Bacillus subtilis HM-66 and Bacillus licheniformis BL-09.</title>
        <authorList>
            <person name="Zhang H."/>
        </authorList>
    </citation>
    <scope>NUCLEOTIDE SEQUENCE [LARGE SCALE GENOMIC DNA]</scope>
    <source>
        <strain evidence="2 3">HM-66</strain>
    </source>
</reference>
<dbReference type="PATRIC" id="fig|1423.173.peg.3686"/>
<dbReference type="GO" id="GO:0004519">
    <property type="term" value="F:endonuclease activity"/>
    <property type="evidence" value="ECO:0007669"/>
    <property type="project" value="UniProtKB-KW"/>
</dbReference>
<keyword evidence="2" id="KW-0255">Endonuclease</keyword>
<dbReference type="Proteomes" id="UP000032247">
    <property type="component" value="Unassembled WGS sequence"/>
</dbReference>
<name>A0A0D1KUB7_BACIU</name>
<dbReference type="AlphaFoldDB" id="A0A0D1KUB7"/>
<feature type="region of interest" description="Disordered" evidence="1">
    <location>
        <begin position="88"/>
        <end position="107"/>
    </location>
</feature>
<keyword evidence="2" id="KW-0540">Nuclease</keyword>